<keyword evidence="1" id="KW-0676">Redox-active center</keyword>
<reference evidence="5 6" key="1">
    <citation type="submission" date="2018-03" db="EMBL/GenBank/DDBJ databases">
        <title>Aeromonas veronii whole genome sequencing and analysis.</title>
        <authorList>
            <person name="Xie H."/>
            <person name="Liu T."/>
            <person name="Wang K."/>
        </authorList>
    </citation>
    <scope>NUCLEOTIDE SEQUENCE [LARGE SCALE GENOMIC DNA]</scope>
    <source>
        <strain evidence="5 6">XH.VA.1</strain>
    </source>
</reference>
<dbReference type="PANTHER" id="PTHR35272">
    <property type="entry name" value="THIOL:DISULFIDE INTERCHANGE PROTEIN DSBC-RELATED"/>
    <property type="match status" value="1"/>
</dbReference>
<dbReference type="EMBL" id="PZKL01000037">
    <property type="protein sequence ID" value="PTH80164.1"/>
    <property type="molecule type" value="Genomic_DNA"/>
</dbReference>
<dbReference type="Proteomes" id="UP000241986">
    <property type="component" value="Unassembled WGS sequence"/>
</dbReference>
<dbReference type="GO" id="GO:0042597">
    <property type="term" value="C:periplasmic space"/>
    <property type="evidence" value="ECO:0007669"/>
    <property type="project" value="UniProtKB-SubCell"/>
</dbReference>
<comment type="subcellular location">
    <subcellularLocation>
        <location evidence="1">Periplasm</location>
    </subcellularLocation>
</comment>
<dbReference type="AlphaFoldDB" id="A0A2T4N028"/>
<feature type="domain" description="Thioredoxin-like fold" evidence="4">
    <location>
        <begin position="302"/>
        <end position="441"/>
    </location>
</feature>
<feature type="coiled-coil region" evidence="2">
    <location>
        <begin position="171"/>
        <end position="198"/>
    </location>
</feature>
<dbReference type="PANTHER" id="PTHR35272:SF3">
    <property type="entry name" value="THIOL:DISULFIDE INTERCHANGE PROTEIN DSBC"/>
    <property type="match status" value="1"/>
</dbReference>
<proteinExistence type="inferred from homology"/>
<evidence type="ECO:0000313" key="6">
    <source>
        <dbReference type="Proteomes" id="UP000241986"/>
    </source>
</evidence>
<keyword evidence="1" id="KW-0574">Periplasm</keyword>
<gene>
    <name evidence="5" type="ORF">DAA48_16545</name>
</gene>
<comment type="function">
    <text evidence="1">Required for disulfide bond formation in some periplasmic proteins. Acts by transferring its disulfide bond to other proteins and is reduced in the process.</text>
</comment>
<keyword evidence="1" id="KW-0732">Signal</keyword>
<organism evidence="5 6">
    <name type="scientific">Aeromonas veronii</name>
    <dbReference type="NCBI Taxonomy" id="654"/>
    <lineage>
        <taxon>Bacteria</taxon>
        <taxon>Pseudomonadati</taxon>
        <taxon>Pseudomonadota</taxon>
        <taxon>Gammaproteobacteria</taxon>
        <taxon>Aeromonadales</taxon>
        <taxon>Aeromonadaceae</taxon>
        <taxon>Aeromonas</taxon>
    </lineage>
</organism>
<dbReference type="SUPFAM" id="SSF52833">
    <property type="entry name" value="Thioredoxin-like"/>
    <property type="match status" value="1"/>
</dbReference>
<dbReference type="Gene3D" id="3.40.30.10">
    <property type="entry name" value="Glutaredoxin"/>
    <property type="match status" value="1"/>
</dbReference>
<dbReference type="InterPro" id="IPR036249">
    <property type="entry name" value="Thioredoxin-like_sf"/>
</dbReference>
<dbReference type="InterPro" id="IPR033954">
    <property type="entry name" value="DiS-bond_Isoase_DsbC/G"/>
</dbReference>
<protein>
    <recommendedName>
        <fullName evidence="1">Thiol:disulfide interchange protein</fullName>
    </recommendedName>
</protein>
<dbReference type="InterPro" id="IPR051470">
    <property type="entry name" value="Thiol:disulfide_interchange"/>
</dbReference>
<evidence type="ECO:0000256" key="3">
    <source>
        <dbReference type="SAM" id="MobiDB-lite"/>
    </source>
</evidence>
<dbReference type="CDD" id="cd03020">
    <property type="entry name" value="DsbA_DsbC_DsbG"/>
    <property type="match status" value="1"/>
</dbReference>
<dbReference type="Pfam" id="PF13098">
    <property type="entry name" value="Thioredoxin_2"/>
    <property type="match status" value="1"/>
</dbReference>
<dbReference type="InterPro" id="IPR012336">
    <property type="entry name" value="Thioredoxin-like_fold"/>
</dbReference>
<feature type="region of interest" description="Disordered" evidence="3">
    <location>
        <begin position="214"/>
        <end position="239"/>
    </location>
</feature>
<evidence type="ECO:0000256" key="2">
    <source>
        <dbReference type="SAM" id="Coils"/>
    </source>
</evidence>
<evidence type="ECO:0000313" key="5">
    <source>
        <dbReference type="EMBL" id="PTH80164.1"/>
    </source>
</evidence>
<evidence type="ECO:0000259" key="4">
    <source>
        <dbReference type="Pfam" id="PF13098"/>
    </source>
</evidence>
<keyword evidence="2" id="KW-0175">Coiled coil</keyword>
<dbReference type="RefSeq" id="WP_107684047.1">
    <property type="nucleotide sequence ID" value="NZ_PZKL01000037.1"/>
</dbReference>
<accession>A0A2T4N028</accession>
<name>A0A2T4N028_AERVE</name>
<comment type="caution">
    <text evidence="5">The sequence shown here is derived from an EMBL/GenBank/DDBJ whole genome shotgun (WGS) entry which is preliminary data.</text>
</comment>
<comment type="similarity">
    <text evidence="1">Belongs to the thioredoxin family. DsbC subfamily.</text>
</comment>
<sequence length="449" mass="49816">MTEEKQIIKSKKPKKTILFCALACLFAGGAYYSGISANSLKAAFNTSIIHNSDDATISSIEDKYPGLKVFETDKNIASGLVVLQTNKGVLYTNSNFEVIIKGDVFSLSSGSNISNNYEKTNAELINKNQVSINNELGKKLFADSDIERQQEHNQAKADINSPANKEVAINAEEQAKLAEALSNRIKELNELREKNDAMNSMGFLSYEHPATARLNKSQAQVQAQAQAPQPKTEEKNVNKDHVDVSQVEISDSFIYYKDNKITKVGYKSDGTPLSLEEKNKQVEKIIKGVKEKGDAWSIKYPAKGVEKSSIFVFTDPTCGYCKKLHGSLDELNKNGISVYYLFYPRALALGMDDFQSKDTIRKMQTIWCSEDNKRAMDAVYGGGFVNPSNNVNMCNDKFVNSKRGQFPAFEQYLLGNIMGINGTPLIVKENGEMITGFTSADLLMRNLSN</sequence>
<evidence type="ECO:0000256" key="1">
    <source>
        <dbReference type="RuleBase" id="RU364038"/>
    </source>
</evidence>
<feature type="compositionally biased region" description="Low complexity" evidence="3">
    <location>
        <begin position="218"/>
        <end position="230"/>
    </location>
</feature>